<keyword evidence="3" id="KW-0539">Nucleus</keyword>
<evidence type="ECO:0008006" key="10">
    <source>
        <dbReference type="Google" id="ProtNLM"/>
    </source>
</evidence>
<dbReference type="GO" id="GO:0006396">
    <property type="term" value="P:RNA processing"/>
    <property type="evidence" value="ECO:0007669"/>
    <property type="project" value="InterPro"/>
</dbReference>
<dbReference type="SUPFAM" id="SSF54928">
    <property type="entry name" value="RNA-binding domain, RBD"/>
    <property type="match status" value="1"/>
</dbReference>
<evidence type="ECO:0000256" key="2">
    <source>
        <dbReference type="ARBA" id="ARBA00022884"/>
    </source>
</evidence>
<evidence type="ECO:0000313" key="9">
    <source>
        <dbReference type="Proteomes" id="UP000700596"/>
    </source>
</evidence>
<evidence type="ECO:0000256" key="4">
    <source>
        <dbReference type="PROSITE-ProRule" id="PRU00332"/>
    </source>
</evidence>
<keyword evidence="2 4" id="KW-0694">RNA-binding</keyword>
<feature type="compositionally biased region" description="Polar residues" evidence="5">
    <location>
        <begin position="13"/>
        <end position="22"/>
    </location>
</feature>
<dbReference type="GO" id="GO:1990904">
    <property type="term" value="C:ribonucleoprotein complex"/>
    <property type="evidence" value="ECO:0007669"/>
    <property type="project" value="InterPro"/>
</dbReference>
<dbReference type="InterPro" id="IPR012677">
    <property type="entry name" value="Nucleotide-bd_a/b_plait_sf"/>
</dbReference>
<feature type="region of interest" description="Disordered" evidence="5">
    <location>
        <begin position="331"/>
        <end position="491"/>
    </location>
</feature>
<dbReference type="InterPro" id="IPR035979">
    <property type="entry name" value="RBD_domain_sf"/>
</dbReference>
<comment type="caution">
    <text evidence="8">The sequence shown here is derived from an EMBL/GenBank/DDBJ whole genome shotgun (WGS) entry which is preliminary data.</text>
</comment>
<dbReference type="Gene3D" id="3.30.70.330">
    <property type="match status" value="1"/>
</dbReference>
<feature type="compositionally biased region" description="Basic and acidic residues" evidence="5">
    <location>
        <begin position="82"/>
        <end position="119"/>
    </location>
</feature>
<reference evidence="8" key="1">
    <citation type="journal article" date="2021" name="Nat. Commun.">
        <title>Genetic determinants of endophytism in the Arabidopsis root mycobiome.</title>
        <authorList>
            <person name="Mesny F."/>
            <person name="Miyauchi S."/>
            <person name="Thiergart T."/>
            <person name="Pickel B."/>
            <person name="Atanasova L."/>
            <person name="Karlsson M."/>
            <person name="Huettel B."/>
            <person name="Barry K.W."/>
            <person name="Haridas S."/>
            <person name="Chen C."/>
            <person name="Bauer D."/>
            <person name="Andreopoulos W."/>
            <person name="Pangilinan J."/>
            <person name="LaButti K."/>
            <person name="Riley R."/>
            <person name="Lipzen A."/>
            <person name="Clum A."/>
            <person name="Drula E."/>
            <person name="Henrissat B."/>
            <person name="Kohler A."/>
            <person name="Grigoriev I.V."/>
            <person name="Martin F.M."/>
            <person name="Hacquard S."/>
        </authorList>
    </citation>
    <scope>NUCLEOTIDE SEQUENCE</scope>
    <source>
        <strain evidence="8">MPI-CAGE-CH-0243</strain>
    </source>
</reference>
<accession>A0A9P9DZC1</accession>
<feature type="domain" description="RRM" evidence="6">
    <location>
        <begin position="247"/>
        <end position="322"/>
    </location>
</feature>
<evidence type="ECO:0000256" key="1">
    <source>
        <dbReference type="ARBA" id="ARBA00004123"/>
    </source>
</evidence>
<dbReference type="PANTHER" id="PTHR22792:SF140">
    <property type="entry name" value="ACHILLES, ISOFORM A"/>
    <property type="match status" value="1"/>
</dbReference>
<dbReference type="Gene3D" id="1.10.10.10">
    <property type="entry name" value="Winged helix-like DNA-binding domain superfamily/Winged helix DNA-binding domain"/>
    <property type="match status" value="1"/>
</dbReference>
<feature type="region of interest" description="Disordered" evidence="5">
    <location>
        <begin position="1"/>
        <end position="131"/>
    </location>
</feature>
<gene>
    <name evidence="8" type="ORF">B0J11DRAFT_273032</name>
</gene>
<dbReference type="SUPFAM" id="SSF46785">
    <property type="entry name" value="Winged helix' DNA-binding domain"/>
    <property type="match status" value="1"/>
</dbReference>
<dbReference type="OrthoDB" id="439993at2759"/>
<comment type="subcellular location">
    <subcellularLocation>
        <location evidence="1">Nucleus</location>
    </subcellularLocation>
</comment>
<dbReference type="InterPro" id="IPR036388">
    <property type="entry name" value="WH-like_DNA-bd_sf"/>
</dbReference>
<organism evidence="8 9">
    <name type="scientific">Dendryphion nanum</name>
    <dbReference type="NCBI Taxonomy" id="256645"/>
    <lineage>
        <taxon>Eukaryota</taxon>
        <taxon>Fungi</taxon>
        <taxon>Dikarya</taxon>
        <taxon>Ascomycota</taxon>
        <taxon>Pezizomycotina</taxon>
        <taxon>Dothideomycetes</taxon>
        <taxon>Pleosporomycetidae</taxon>
        <taxon>Pleosporales</taxon>
        <taxon>Torulaceae</taxon>
        <taxon>Dendryphion</taxon>
    </lineage>
</organism>
<dbReference type="GO" id="GO:0005634">
    <property type="term" value="C:nucleus"/>
    <property type="evidence" value="ECO:0007669"/>
    <property type="project" value="UniProtKB-SubCell"/>
</dbReference>
<dbReference type="InterPro" id="IPR002344">
    <property type="entry name" value="Lupus_La"/>
</dbReference>
<dbReference type="CDD" id="cd12291">
    <property type="entry name" value="RRM1_La"/>
    <property type="match status" value="1"/>
</dbReference>
<evidence type="ECO:0000313" key="8">
    <source>
        <dbReference type="EMBL" id="KAH7128530.1"/>
    </source>
</evidence>
<proteinExistence type="predicted"/>
<dbReference type="AlphaFoldDB" id="A0A9P9DZC1"/>
<evidence type="ECO:0000256" key="3">
    <source>
        <dbReference type="ARBA" id="ARBA00023242"/>
    </source>
</evidence>
<name>A0A9P9DZC1_9PLEO</name>
<dbReference type="InterPro" id="IPR006630">
    <property type="entry name" value="La_HTH"/>
</dbReference>
<dbReference type="PRINTS" id="PR00302">
    <property type="entry name" value="LUPUSLA"/>
</dbReference>
<feature type="compositionally biased region" description="Basic residues" evidence="5">
    <location>
        <begin position="350"/>
        <end position="362"/>
    </location>
</feature>
<dbReference type="PROSITE" id="PS50102">
    <property type="entry name" value="RRM"/>
    <property type="match status" value="1"/>
</dbReference>
<feature type="compositionally biased region" description="Low complexity" evidence="5">
    <location>
        <begin position="64"/>
        <end position="74"/>
    </location>
</feature>
<protein>
    <recommendedName>
        <fullName evidence="10">La protein</fullName>
    </recommendedName>
</protein>
<feature type="compositionally biased region" description="Acidic residues" evidence="5">
    <location>
        <begin position="120"/>
        <end position="129"/>
    </location>
</feature>
<dbReference type="Proteomes" id="UP000700596">
    <property type="component" value="Unassembled WGS sequence"/>
</dbReference>
<feature type="compositionally biased region" description="Basic and acidic residues" evidence="5">
    <location>
        <begin position="403"/>
        <end position="491"/>
    </location>
</feature>
<evidence type="ECO:0000259" key="6">
    <source>
        <dbReference type="PROSITE" id="PS50102"/>
    </source>
</evidence>
<dbReference type="SMART" id="SM00715">
    <property type="entry name" value="LA"/>
    <property type="match status" value="1"/>
</dbReference>
<dbReference type="GO" id="GO:0003729">
    <property type="term" value="F:mRNA binding"/>
    <property type="evidence" value="ECO:0007669"/>
    <property type="project" value="TreeGrafter"/>
</dbReference>
<feature type="domain" description="HTH La-type RNA-binding" evidence="7">
    <location>
        <begin position="122"/>
        <end position="215"/>
    </location>
</feature>
<dbReference type="EMBL" id="JAGMWT010000005">
    <property type="protein sequence ID" value="KAH7128530.1"/>
    <property type="molecule type" value="Genomic_DNA"/>
</dbReference>
<dbReference type="InterPro" id="IPR036390">
    <property type="entry name" value="WH_DNA-bd_sf"/>
</dbReference>
<evidence type="ECO:0000256" key="5">
    <source>
        <dbReference type="SAM" id="MobiDB-lite"/>
    </source>
</evidence>
<sequence>MSDTKPAAEDGITNPTDISSTEAPAKVAETPEQTGTHGATGVAEAQLVGDNEKPQEKTDEPVEAVKSAESSKAANGDSQRYGGRERNGDRRERGHDRNNKRFNNRDSGPRQKRAPRESEFDNLPESDDPVDIRDQVEFYFSNQNLTSDEHMFIEMNGPENRPISLKHISTFKRMRRFTPYSAIVAALRESDALDLVEDGKFSGAGNEGVKRKVPITIPEKDGDEERKPSIEQLFGRFRHTASNSLQASIYAKDFGDEVGQIAIENFFKPYGAVVVRKRRDDQAKWKGSVFVEFDSEESQKSFLALDPKPKFNDKELVIMGKKEYNDMKCKEKGIDPNAQNNNNNNNRDSHRGRGGGRGRGRGGRGGGRGRGNDRSGRFDNRRDRNRSRSRSGSPHERRRRDRSHSNDSRDWNGRRDKFQKGGYKDRDDRRGKRSHDSPPKKVDMARDERGVPIVRDTRGEPEPAKSNKRKADDGDQKGSPKKSKVEIKEDA</sequence>
<dbReference type="InterPro" id="IPR000504">
    <property type="entry name" value="RRM_dom"/>
</dbReference>
<dbReference type="PANTHER" id="PTHR22792">
    <property type="entry name" value="LUPUS LA PROTEIN-RELATED"/>
    <property type="match status" value="1"/>
</dbReference>
<feature type="compositionally biased region" description="Basic and acidic residues" evidence="5">
    <location>
        <begin position="370"/>
        <end position="382"/>
    </location>
</feature>
<dbReference type="PROSITE" id="PS50961">
    <property type="entry name" value="HTH_LA"/>
    <property type="match status" value="1"/>
</dbReference>
<evidence type="ECO:0000259" key="7">
    <source>
        <dbReference type="PROSITE" id="PS50961"/>
    </source>
</evidence>
<dbReference type="SMART" id="SM00360">
    <property type="entry name" value="RRM"/>
    <property type="match status" value="1"/>
</dbReference>
<dbReference type="InterPro" id="IPR045180">
    <property type="entry name" value="La_dom_prot"/>
</dbReference>
<feature type="compositionally biased region" description="Basic and acidic residues" evidence="5">
    <location>
        <begin position="50"/>
        <end position="60"/>
    </location>
</feature>
<keyword evidence="9" id="KW-1185">Reference proteome</keyword>
<dbReference type="Pfam" id="PF05383">
    <property type="entry name" value="La"/>
    <property type="match status" value="1"/>
</dbReference>